<gene>
    <name evidence="6" type="ORF">BCY89_03035</name>
</gene>
<comment type="caution">
    <text evidence="6">The sequence shown here is derived from an EMBL/GenBank/DDBJ whole genome shotgun (WGS) entry which is preliminary data.</text>
</comment>
<dbReference type="Gene3D" id="2.60.120.260">
    <property type="entry name" value="Galactose-binding domain-like"/>
    <property type="match status" value="1"/>
</dbReference>
<dbReference type="InterPro" id="IPR022655">
    <property type="entry name" value="DUF1553"/>
</dbReference>
<evidence type="ECO:0000256" key="3">
    <source>
        <dbReference type="ARBA" id="ARBA00023004"/>
    </source>
</evidence>
<dbReference type="SUPFAM" id="SSF49785">
    <property type="entry name" value="Galactose-binding domain-like"/>
    <property type="match status" value="1"/>
</dbReference>
<dbReference type="GO" id="GO:0009055">
    <property type="term" value="F:electron transfer activity"/>
    <property type="evidence" value="ECO:0007669"/>
    <property type="project" value="InterPro"/>
</dbReference>
<proteinExistence type="predicted"/>
<dbReference type="GO" id="GO:0020037">
    <property type="term" value="F:heme binding"/>
    <property type="evidence" value="ECO:0007669"/>
    <property type="project" value="InterPro"/>
</dbReference>
<keyword evidence="7" id="KW-1185">Reference proteome</keyword>
<dbReference type="InterPro" id="IPR009056">
    <property type="entry name" value="Cyt_c-like_dom"/>
</dbReference>
<dbReference type="CDD" id="cd04084">
    <property type="entry name" value="CBM6_xylanase-like"/>
    <property type="match status" value="1"/>
</dbReference>
<dbReference type="InterPro" id="IPR011429">
    <property type="entry name" value="Cyt_c_Planctomycete-type"/>
</dbReference>
<dbReference type="InterPro" id="IPR011444">
    <property type="entry name" value="DUF1549"/>
</dbReference>
<dbReference type="RefSeq" id="WP_120332767.1">
    <property type="nucleotide sequence ID" value="NZ_MCAQ01000001.1"/>
</dbReference>
<dbReference type="GO" id="GO:0046872">
    <property type="term" value="F:metal ion binding"/>
    <property type="evidence" value="ECO:0007669"/>
    <property type="project" value="UniProtKB-KW"/>
</dbReference>
<evidence type="ECO:0000313" key="6">
    <source>
        <dbReference type="EMBL" id="RKF42466.1"/>
    </source>
</evidence>
<dbReference type="Pfam" id="PF07635">
    <property type="entry name" value="PSCyt1"/>
    <property type="match status" value="1"/>
</dbReference>
<organism evidence="6 7">
    <name type="scientific">Sphingobacterium siyangense</name>
    <dbReference type="NCBI Taxonomy" id="459529"/>
    <lineage>
        <taxon>Bacteria</taxon>
        <taxon>Pseudomonadati</taxon>
        <taxon>Bacteroidota</taxon>
        <taxon>Sphingobacteriia</taxon>
        <taxon>Sphingobacteriales</taxon>
        <taxon>Sphingobacteriaceae</taxon>
        <taxon>Sphingobacterium</taxon>
    </lineage>
</organism>
<keyword evidence="3 4" id="KW-0408">Iron</keyword>
<dbReference type="PANTHER" id="PTHR35889:SF3">
    <property type="entry name" value="F-BOX DOMAIN-CONTAINING PROTEIN"/>
    <property type="match status" value="1"/>
</dbReference>
<evidence type="ECO:0000259" key="5">
    <source>
        <dbReference type="PROSITE" id="PS51007"/>
    </source>
</evidence>
<sequence length="918" mass="104301">MKKKILVLILLALVLIGTSILTFGKKEPVDFSADVKPILNKHCITCHGGVKKNGGLSFLFENEAFAKAESGKSAIIRGDGEHSELVKRLISDDPELRMPYNAPKLNDDEIDILKRWIDEGAKWGEHWAYTTPKETEVPKPFSLLSIFGVKPKGVNNTIDFFVLDKMKEKKLSFADEADKALLLRRVYLDLVGIPPSLAEIQAFEADQRDDAYTRRVDSLLASQKYGEKWASWWLDMARYADTKGYEKDGSRTIWTYRDWVIKALNQDMPYDEFTIEQLAGDLLPEPTKDQLIATAFHRNTMNNDEGGTDSEEFRMAAVLDRLNTTYQVWLSTTFECVQCHSHTYDPFKFEEYYKSLAFFNNTRDEDTQGDHPKLRFYTAQDEKRIDSIKRWLSTTGNASLVKSTDLFLHTLEPKVHAHYSDRIVDGALYDTKWLGVRTGGSARLRAINLDNKQQFFMNFWTGEVGGKLEIHLDKPSGPILAVIDLPSTNGRQVIQSPISATRGVHDLYLVFKNPSVAHGQPICMIEWFAFRENFPHEKSLDNMNFQKTFLQLVNMQPEGVPIMIENPKDMHRKTNVFIRGNRLSLGAEVQPTVPASLNSFPKGAQRNRLGFAQWIVSKENPLTARTLVNRVWAQLFGRGLVEPLGDMGTQSIPPIHRELLDYLALDLMNTKKWSVKKLIREMVLSGTYKQSSSLNNSNFEKDPQNYYLARGPRFRLSAEQIRDQALAVSGLLSNKMYGPSVMPYQPDGVWMTVYSGESWLKSAGEDQYRRGIYTFLKRTSPYPSFVSFDASSREVCLVDRIRTNTPLQALATLNDPVYLEAAKHLGAIMEKEGNGNLRNGIRVGYKRAMLKDADEKKLKELEHLYQKALIDFSKKPDSAAKFLNEDLAKSNVKVLPSKAAYMLVANAVLNLDEFLTKS</sequence>
<dbReference type="PANTHER" id="PTHR35889">
    <property type="entry name" value="CYCLOINULO-OLIGOSACCHARIDE FRUCTANOTRANSFERASE-RELATED"/>
    <property type="match status" value="1"/>
</dbReference>
<keyword evidence="1 4" id="KW-0349">Heme</keyword>
<name>A0A420GBB5_9SPHI</name>
<dbReference type="AlphaFoldDB" id="A0A420GBB5"/>
<protein>
    <recommendedName>
        <fullName evidence="5">Cytochrome c domain-containing protein</fullName>
    </recommendedName>
</protein>
<reference evidence="6 7" key="1">
    <citation type="submission" date="2016-07" db="EMBL/GenBank/DDBJ databases">
        <title>Genome analysis of Sphingobacterium siyangense T12B17.</title>
        <authorList>
            <person name="Xu D."/>
            <person name="Su Y."/>
            <person name="Zheng S."/>
        </authorList>
    </citation>
    <scope>NUCLEOTIDE SEQUENCE [LARGE SCALE GENOMIC DNA]</scope>
    <source>
        <strain evidence="6 7">T12B17</strain>
    </source>
</reference>
<evidence type="ECO:0000313" key="7">
    <source>
        <dbReference type="Proteomes" id="UP000286402"/>
    </source>
</evidence>
<dbReference type="InterPro" id="IPR008979">
    <property type="entry name" value="Galactose-bd-like_sf"/>
</dbReference>
<dbReference type="InterPro" id="IPR005084">
    <property type="entry name" value="CBM6"/>
</dbReference>
<dbReference type="Pfam" id="PF03422">
    <property type="entry name" value="CBM_6"/>
    <property type="match status" value="1"/>
</dbReference>
<dbReference type="EMBL" id="MCAQ01000001">
    <property type="protein sequence ID" value="RKF42466.1"/>
    <property type="molecule type" value="Genomic_DNA"/>
</dbReference>
<evidence type="ECO:0000256" key="2">
    <source>
        <dbReference type="ARBA" id="ARBA00022723"/>
    </source>
</evidence>
<evidence type="ECO:0000256" key="1">
    <source>
        <dbReference type="ARBA" id="ARBA00022617"/>
    </source>
</evidence>
<accession>A0A420GBB5</accession>
<dbReference type="InterPro" id="IPR036909">
    <property type="entry name" value="Cyt_c-like_dom_sf"/>
</dbReference>
<feature type="domain" description="Cytochrome c" evidence="5">
    <location>
        <begin position="12"/>
        <end position="121"/>
    </location>
</feature>
<dbReference type="Proteomes" id="UP000286402">
    <property type="component" value="Unassembled WGS sequence"/>
</dbReference>
<keyword evidence="2 4" id="KW-0479">Metal-binding</keyword>
<dbReference type="Pfam" id="PF07583">
    <property type="entry name" value="PSCyt2"/>
    <property type="match status" value="1"/>
</dbReference>
<dbReference type="PROSITE" id="PS51007">
    <property type="entry name" value="CYTC"/>
    <property type="match status" value="1"/>
</dbReference>
<dbReference type="Pfam" id="PF07587">
    <property type="entry name" value="PSD1"/>
    <property type="match status" value="1"/>
</dbReference>
<dbReference type="GO" id="GO:0030246">
    <property type="term" value="F:carbohydrate binding"/>
    <property type="evidence" value="ECO:0007669"/>
    <property type="project" value="InterPro"/>
</dbReference>
<evidence type="ECO:0000256" key="4">
    <source>
        <dbReference type="PROSITE-ProRule" id="PRU00433"/>
    </source>
</evidence>
<dbReference type="SUPFAM" id="SSF46626">
    <property type="entry name" value="Cytochrome c"/>
    <property type="match status" value="1"/>
</dbReference>